<reference evidence="10 11" key="1">
    <citation type="submission" date="2021-08" db="EMBL/GenBank/DDBJ databases">
        <title>WGS assembly of Ceratopteris richardii.</title>
        <authorList>
            <person name="Marchant D.B."/>
            <person name="Chen G."/>
            <person name="Jenkins J."/>
            <person name="Shu S."/>
            <person name="Leebens-Mack J."/>
            <person name="Grimwood J."/>
            <person name="Schmutz J."/>
            <person name="Soltis P."/>
            <person name="Soltis D."/>
            <person name="Chen Z.-H."/>
        </authorList>
    </citation>
    <scope>NUCLEOTIDE SEQUENCE [LARGE SCALE GENOMIC DNA]</scope>
    <source>
        <strain evidence="10">Whitten #5841</strain>
        <tissue evidence="10">Leaf</tissue>
    </source>
</reference>
<dbReference type="InterPro" id="IPR018362">
    <property type="entry name" value="CCAAT-binding_factor_CS"/>
</dbReference>
<protein>
    <recommendedName>
        <fullName evidence="8">Nuclear transcription factor Y subunit</fullName>
    </recommendedName>
</protein>
<keyword evidence="3 8" id="KW-0238">DNA-binding</keyword>
<dbReference type="GO" id="GO:0003677">
    <property type="term" value="F:DNA binding"/>
    <property type="evidence" value="ECO:0007669"/>
    <property type="project" value="UniProtKB-KW"/>
</dbReference>
<keyword evidence="4" id="KW-0010">Activator</keyword>
<dbReference type="Pfam" id="PF02045">
    <property type="entry name" value="CBFB_NFYA"/>
    <property type="match status" value="1"/>
</dbReference>
<keyword evidence="2 8" id="KW-0805">Transcription regulation</keyword>
<comment type="function">
    <text evidence="8">Component of the sequence-specific heterotrimeric transcription factor (NF-Y) which specifically recognizes a 5'-CCAAT-3' box motif found in the promoters of its target genes.</text>
</comment>
<evidence type="ECO:0000256" key="9">
    <source>
        <dbReference type="SAM" id="MobiDB-lite"/>
    </source>
</evidence>
<comment type="similarity">
    <text evidence="8">Belongs to the NFYA/HAP2 subunit family.</text>
</comment>
<evidence type="ECO:0000256" key="3">
    <source>
        <dbReference type="ARBA" id="ARBA00023125"/>
    </source>
</evidence>
<dbReference type="Proteomes" id="UP000825935">
    <property type="component" value="Chromosome 23"/>
</dbReference>
<feature type="compositionally biased region" description="Low complexity" evidence="9">
    <location>
        <begin position="268"/>
        <end position="283"/>
    </location>
</feature>
<evidence type="ECO:0000256" key="8">
    <source>
        <dbReference type="RuleBase" id="RU367155"/>
    </source>
</evidence>
<dbReference type="PROSITE" id="PS00686">
    <property type="entry name" value="NFYA_HAP2_1"/>
    <property type="match status" value="1"/>
</dbReference>
<comment type="subcellular location">
    <subcellularLocation>
        <location evidence="1 8">Nucleus</location>
    </subcellularLocation>
</comment>
<dbReference type="AlphaFoldDB" id="A0A8T2S2A8"/>
<dbReference type="InterPro" id="IPR001289">
    <property type="entry name" value="NFYA"/>
</dbReference>
<evidence type="ECO:0000256" key="6">
    <source>
        <dbReference type="ARBA" id="ARBA00023242"/>
    </source>
</evidence>
<dbReference type="PROSITE" id="PS51152">
    <property type="entry name" value="NFYA_HAP2_2"/>
    <property type="match status" value="1"/>
</dbReference>
<dbReference type="OMA" id="GIHHARM"/>
<proteinExistence type="inferred from homology"/>
<comment type="caution">
    <text evidence="10">The sequence shown here is derived from an EMBL/GenBank/DDBJ whole genome shotgun (WGS) entry which is preliminary data.</text>
</comment>
<evidence type="ECO:0000313" key="10">
    <source>
        <dbReference type="EMBL" id="KAH7301838.1"/>
    </source>
</evidence>
<evidence type="ECO:0000256" key="5">
    <source>
        <dbReference type="ARBA" id="ARBA00023163"/>
    </source>
</evidence>
<dbReference type="GO" id="GO:0016602">
    <property type="term" value="C:CCAAT-binding factor complex"/>
    <property type="evidence" value="ECO:0007669"/>
    <property type="project" value="InterPro"/>
</dbReference>
<evidence type="ECO:0000313" key="11">
    <source>
        <dbReference type="Proteomes" id="UP000825935"/>
    </source>
</evidence>
<evidence type="ECO:0000256" key="7">
    <source>
        <dbReference type="ARBA" id="ARBA00025911"/>
    </source>
</evidence>
<evidence type="ECO:0000256" key="1">
    <source>
        <dbReference type="ARBA" id="ARBA00004123"/>
    </source>
</evidence>
<dbReference type="SMART" id="SM00521">
    <property type="entry name" value="CBF"/>
    <property type="match status" value="1"/>
</dbReference>
<name>A0A8T2S2A8_CERRI</name>
<gene>
    <name evidence="10" type="ORF">KP509_23G045800</name>
</gene>
<dbReference type="PANTHER" id="PTHR12632">
    <property type="entry name" value="TRANSCRIPTION FACTOR NF-Y ALPHA-RELATED"/>
    <property type="match status" value="1"/>
</dbReference>
<evidence type="ECO:0000256" key="2">
    <source>
        <dbReference type="ARBA" id="ARBA00023015"/>
    </source>
</evidence>
<keyword evidence="6 8" id="KW-0539">Nucleus</keyword>
<dbReference type="GO" id="GO:0003700">
    <property type="term" value="F:DNA-binding transcription factor activity"/>
    <property type="evidence" value="ECO:0007669"/>
    <property type="project" value="UniProtKB-UniRule"/>
</dbReference>
<evidence type="ECO:0000256" key="4">
    <source>
        <dbReference type="ARBA" id="ARBA00023159"/>
    </source>
</evidence>
<feature type="region of interest" description="Disordered" evidence="9">
    <location>
        <begin position="249"/>
        <end position="294"/>
    </location>
</feature>
<dbReference type="Gene3D" id="6.10.250.2430">
    <property type="match status" value="1"/>
</dbReference>
<accession>A0A8T2S2A8</accession>
<comment type="subunit">
    <text evidence="7">Heterotrimeric transcription factor composed of three components, NF-YA, NF-YB and NF-YC. NF-YB and NF-YC must interact and dimerize for NF-YA association and DNA binding.</text>
</comment>
<keyword evidence="5 8" id="KW-0804">Transcription</keyword>
<dbReference type="EMBL" id="CM035428">
    <property type="protein sequence ID" value="KAH7301838.1"/>
    <property type="molecule type" value="Genomic_DNA"/>
</dbReference>
<sequence>MYRDLKTKMQAGKVLDEDNGMHTQAFPAQVLPWWGGIGLSTGLPAVSSSPSKQITVESHITVLGNSASLQSGGFPETFSRSQMPGPPFAQSMDDGQGSCLLAARSTSWPASGYEGEQQVIATPASLPAPGSTPIILQSQAECMLPHTQLELGHSMVRAAYPYADPFYSGFMASYSAQTTAQPYLLACQHARMPLPSEMTEEEPVYVNAKQYNGILRRRQSRAKAESENKLVRTRKPYLHESRHLHAMRRARGCGGRFLNTKKKDEPKSNSGSNVSSEGQSSQEGTAIESQETQELPVTGSLLEAQSQDFNTLQGLTSHLMAGMSQSAIGSSPGYCPGILVQNHAIMSSGVHFGT</sequence>
<dbReference type="OrthoDB" id="1097733at2759"/>
<dbReference type="PRINTS" id="PR00616">
    <property type="entry name" value="CCAATSUBUNTB"/>
</dbReference>
<organism evidence="10 11">
    <name type="scientific">Ceratopteris richardii</name>
    <name type="common">Triangle waterfern</name>
    <dbReference type="NCBI Taxonomy" id="49495"/>
    <lineage>
        <taxon>Eukaryota</taxon>
        <taxon>Viridiplantae</taxon>
        <taxon>Streptophyta</taxon>
        <taxon>Embryophyta</taxon>
        <taxon>Tracheophyta</taxon>
        <taxon>Polypodiopsida</taxon>
        <taxon>Polypodiidae</taxon>
        <taxon>Polypodiales</taxon>
        <taxon>Pteridineae</taxon>
        <taxon>Pteridaceae</taxon>
        <taxon>Parkerioideae</taxon>
        <taxon>Ceratopteris</taxon>
    </lineage>
</organism>
<keyword evidence="11" id="KW-1185">Reference proteome</keyword>